<name>A0A1I8GMY0_9PLAT</name>
<organism evidence="3 4">
    <name type="scientific">Macrostomum lignano</name>
    <dbReference type="NCBI Taxonomy" id="282301"/>
    <lineage>
        <taxon>Eukaryota</taxon>
        <taxon>Metazoa</taxon>
        <taxon>Spiralia</taxon>
        <taxon>Lophotrochozoa</taxon>
        <taxon>Platyhelminthes</taxon>
        <taxon>Rhabditophora</taxon>
        <taxon>Macrostomorpha</taxon>
        <taxon>Macrostomida</taxon>
        <taxon>Macrostomidae</taxon>
        <taxon>Macrostomum</taxon>
    </lineage>
</organism>
<proteinExistence type="predicted"/>
<keyword evidence="1" id="KW-1133">Transmembrane helix</keyword>
<dbReference type="AlphaFoldDB" id="A0A1I8GMY0"/>
<feature type="signal peptide" evidence="2">
    <location>
        <begin position="1"/>
        <end position="21"/>
    </location>
</feature>
<accession>A0A1I8GMY0</accession>
<evidence type="ECO:0000256" key="2">
    <source>
        <dbReference type="SAM" id="SignalP"/>
    </source>
</evidence>
<sequence length="151" mass="16745">MHLWRSLFSILPIILLSIGSAEQLDHRSRQLLMRTVLNLAGHGNYSCRSVLSSELVEVAPAAERVHLGERQLTLVLRLIGCRSLIRPGGNDSGWLIDSEDSDEARKFIFHGNSNSEERTSAAITLKQTVVFTVCGAIISAFFLVAAILRFR</sequence>
<keyword evidence="1" id="KW-0812">Transmembrane</keyword>
<keyword evidence="1" id="KW-0472">Membrane</keyword>
<keyword evidence="2" id="KW-0732">Signal</keyword>
<feature type="transmembrane region" description="Helical" evidence="1">
    <location>
        <begin position="129"/>
        <end position="148"/>
    </location>
</feature>
<evidence type="ECO:0000256" key="1">
    <source>
        <dbReference type="SAM" id="Phobius"/>
    </source>
</evidence>
<dbReference type="Proteomes" id="UP000095280">
    <property type="component" value="Unplaced"/>
</dbReference>
<protein>
    <submittedName>
        <fullName evidence="4">DUF3568 family protein</fullName>
    </submittedName>
</protein>
<evidence type="ECO:0000313" key="4">
    <source>
        <dbReference type="WBParaSite" id="maker-uti_cns_0002400-snap-gene-0.2-mRNA-1"/>
    </source>
</evidence>
<feature type="chain" id="PRO_5009319559" evidence="2">
    <location>
        <begin position="22"/>
        <end position="151"/>
    </location>
</feature>
<dbReference type="WBParaSite" id="maker-uti_cns_0002400-snap-gene-0.2-mRNA-1">
    <property type="protein sequence ID" value="maker-uti_cns_0002400-snap-gene-0.2-mRNA-1"/>
    <property type="gene ID" value="maker-uti_cns_0002400-snap-gene-0.2"/>
</dbReference>
<reference evidence="4" key="1">
    <citation type="submission" date="2016-11" db="UniProtKB">
        <authorList>
            <consortium name="WormBaseParasite"/>
        </authorList>
    </citation>
    <scope>IDENTIFICATION</scope>
</reference>
<keyword evidence="3" id="KW-1185">Reference proteome</keyword>
<evidence type="ECO:0000313" key="3">
    <source>
        <dbReference type="Proteomes" id="UP000095280"/>
    </source>
</evidence>